<proteinExistence type="predicted"/>
<evidence type="ECO:0000313" key="1">
    <source>
        <dbReference type="EMBL" id="OUI78531.1"/>
    </source>
</evidence>
<protein>
    <submittedName>
        <fullName evidence="1">Uncharacterized protein</fullName>
    </submittedName>
</protein>
<organism evidence="1 2">
    <name type="scientific">Commensalibacter intestini</name>
    <dbReference type="NCBI Taxonomy" id="479936"/>
    <lineage>
        <taxon>Bacteria</taxon>
        <taxon>Pseudomonadati</taxon>
        <taxon>Pseudomonadota</taxon>
        <taxon>Alphaproteobacteria</taxon>
        <taxon>Acetobacterales</taxon>
        <taxon>Acetobacteraceae</taxon>
    </lineage>
</organism>
<comment type="caution">
    <text evidence="1">The sequence shown here is derived from an EMBL/GenBank/DDBJ whole genome shotgun (WGS) entry which is preliminary data.</text>
</comment>
<dbReference type="AlphaFoldDB" id="A0A251ZV45"/>
<name>A0A251ZV45_9PROT</name>
<dbReference type="Proteomes" id="UP000194946">
    <property type="component" value="Unassembled WGS sequence"/>
</dbReference>
<dbReference type="EMBL" id="JOPB01000006">
    <property type="protein sequence ID" value="OUI78531.1"/>
    <property type="molecule type" value="Genomic_DNA"/>
</dbReference>
<keyword evidence="2" id="KW-1185">Reference proteome</keyword>
<accession>A0A251ZV45</accession>
<reference evidence="2" key="1">
    <citation type="submission" date="2014-06" db="EMBL/GenBank/DDBJ databases">
        <authorList>
            <person name="Winans N.J."/>
            <person name="Newell P.D."/>
            <person name="Douglas A.E."/>
        </authorList>
    </citation>
    <scope>NUCLEOTIDE SEQUENCE [LARGE SCALE GENOMIC DNA]</scope>
    <source>
        <strain evidence="2">DmL_052</strain>
    </source>
</reference>
<sequence length="197" mass="22452">MFRSLFDRWKMVGLLTTCVFALSIVPTITVSAKNTSSQTSPAPELAYPKYGEWRYNPQSTPPTLMWWNERMPMVPVLYISFLPNQIILNAVTPNWPDTGIIFYIKNQSDKLGQNLTLLKKTNKNNFYQAIIYGAKDQQDFINDLVSSRKARLITPSSYSQSLSLKHVYDAMTAIISSHPDLHFTLPNTKQTQIMTAP</sequence>
<gene>
    <name evidence="1" type="ORF">HK18_08455</name>
</gene>
<evidence type="ECO:0000313" key="2">
    <source>
        <dbReference type="Proteomes" id="UP000194946"/>
    </source>
</evidence>